<dbReference type="PROSITE" id="PS52029">
    <property type="entry name" value="LD_TPASE"/>
    <property type="match status" value="1"/>
</dbReference>
<sequence>MSLTRRQFTALGLAAAGTALAAPAFAQVAEVPSDTGGVKRRISGFTVRKWQDHFENLDNGAILCDTEARTVYFWGSDGVTTRLYPSSVPLTDELTRRGRTEVTLKRNGPEWRPTPSMLERNPDLPTYVGPGPQNPLGTRALNLSWQYYRIHGTNDVRKIGRRSSNGCIGLFNEHIEELFELAEIGTQVVLL</sequence>
<dbReference type="InterPro" id="IPR006311">
    <property type="entry name" value="TAT_signal"/>
</dbReference>
<evidence type="ECO:0000256" key="1">
    <source>
        <dbReference type="ARBA" id="ARBA00004752"/>
    </source>
</evidence>
<feature type="domain" description="L,D-TPase catalytic" evidence="12">
    <location>
        <begin position="60"/>
        <end position="191"/>
    </location>
</feature>
<dbReference type="CDD" id="cd16913">
    <property type="entry name" value="YkuD_like"/>
    <property type="match status" value="1"/>
</dbReference>
<comment type="similarity">
    <text evidence="2">Belongs to the YkuD family.</text>
</comment>
<proteinExistence type="inferred from homology"/>
<dbReference type="Proteomes" id="UP000464495">
    <property type="component" value="Chromosome"/>
</dbReference>
<keyword evidence="8 9" id="KW-0961">Cell wall biogenesis/degradation</keyword>
<dbReference type="PANTHER" id="PTHR30582">
    <property type="entry name" value="L,D-TRANSPEPTIDASE"/>
    <property type="match status" value="1"/>
</dbReference>
<evidence type="ECO:0000256" key="9">
    <source>
        <dbReference type="PROSITE-ProRule" id="PRU01373"/>
    </source>
</evidence>
<dbReference type="UniPathway" id="UPA00219"/>
<evidence type="ECO:0000256" key="8">
    <source>
        <dbReference type="ARBA" id="ARBA00023316"/>
    </source>
</evidence>
<dbReference type="InterPro" id="IPR038063">
    <property type="entry name" value="Transpep_catalytic_dom"/>
</dbReference>
<dbReference type="Gene3D" id="2.40.440.10">
    <property type="entry name" value="L,D-transpeptidase catalytic domain-like"/>
    <property type="match status" value="1"/>
</dbReference>
<organism evidence="13 14">
    <name type="scientific">Algicella marina</name>
    <dbReference type="NCBI Taxonomy" id="2683284"/>
    <lineage>
        <taxon>Bacteria</taxon>
        <taxon>Pseudomonadati</taxon>
        <taxon>Pseudomonadota</taxon>
        <taxon>Alphaproteobacteria</taxon>
        <taxon>Rhodobacterales</taxon>
        <taxon>Paracoccaceae</taxon>
        <taxon>Algicella</taxon>
    </lineage>
</organism>
<accession>A0A6P1SWN1</accession>
<dbReference type="GO" id="GO:0071555">
    <property type="term" value="P:cell wall organization"/>
    <property type="evidence" value="ECO:0007669"/>
    <property type="project" value="UniProtKB-UniRule"/>
</dbReference>
<protein>
    <submittedName>
        <fullName evidence="13">L,D-transpeptidase family protein</fullName>
    </submittedName>
</protein>
<evidence type="ECO:0000256" key="10">
    <source>
        <dbReference type="SAM" id="MobiDB-lite"/>
    </source>
</evidence>
<evidence type="ECO:0000256" key="11">
    <source>
        <dbReference type="SAM" id="SignalP"/>
    </source>
</evidence>
<dbReference type="RefSeq" id="WP_161860631.1">
    <property type="nucleotide sequence ID" value="NZ_CP046620.1"/>
</dbReference>
<dbReference type="GO" id="GO:0018104">
    <property type="term" value="P:peptidoglycan-protein cross-linking"/>
    <property type="evidence" value="ECO:0007669"/>
    <property type="project" value="TreeGrafter"/>
</dbReference>
<evidence type="ECO:0000256" key="7">
    <source>
        <dbReference type="ARBA" id="ARBA00022984"/>
    </source>
</evidence>
<evidence type="ECO:0000256" key="6">
    <source>
        <dbReference type="ARBA" id="ARBA00022960"/>
    </source>
</evidence>
<feature type="chain" id="PRO_5026755216" evidence="11">
    <location>
        <begin position="22"/>
        <end position="191"/>
    </location>
</feature>
<feature type="signal peptide" evidence="11">
    <location>
        <begin position="1"/>
        <end position="21"/>
    </location>
</feature>
<evidence type="ECO:0000256" key="3">
    <source>
        <dbReference type="ARBA" id="ARBA00022676"/>
    </source>
</evidence>
<dbReference type="AlphaFoldDB" id="A0A6P1SWN1"/>
<dbReference type="SUPFAM" id="SSF141523">
    <property type="entry name" value="L,D-transpeptidase catalytic domain-like"/>
    <property type="match status" value="1"/>
</dbReference>
<evidence type="ECO:0000256" key="5">
    <source>
        <dbReference type="ARBA" id="ARBA00022801"/>
    </source>
</evidence>
<dbReference type="GO" id="GO:0008360">
    <property type="term" value="P:regulation of cell shape"/>
    <property type="evidence" value="ECO:0007669"/>
    <property type="project" value="UniProtKB-UniRule"/>
</dbReference>
<evidence type="ECO:0000313" key="14">
    <source>
        <dbReference type="Proteomes" id="UP000464495"/>
    </source>
</evidence>
<evidence type="ECO:0000256" key="4">
    <source>
        <dbReference type="ARBA" id="ARBA00022679"/>
    </source>
</evidence>
<feature type="active site" description="Nucleophile" evidence="9">
    <location>
        <position position="167"/>
    </location>
</feature>
<evidence type="ECO:0000256" key="2">
    <source>
        <dbReference type="ARBA" id="ARBA00005992"/>
    </source>
</evidence>
<evidence type="ECO:0000313" key="13">
    <source>
        <dbReference type="EMBL" id="QHQ34060.1"/>
    </source>
</evidence>
<dbReference type="EMBL" id="CP046620">
    <property type="protein sequence ID" value="QHQ34060.1"/>
    <property type="molecule type" value="Genomic_DNA"/>
</dbReference>
<keyword evidence="4" id="KW-0808">Transferase</keyword>
<name>A0A6P1SWN1_9RHOB</name>
<feature type="active site" description="Proton donor/acceptor" evidence="9">
    <location>
        <position position="151"/>
    </location>
</feature>
<evidence type="ECO:0000259" key="12">
    <source>
        <dbReference type="PROSITE" id="PS52029"/>
    </source>
</evidence>
<dbReference type="GO" id="GO:0016757">
    <property type="term" value="F:glycosyltransferase activity"/>
    <property type="evidence" value="ECO:0007669"/>
    <property type="project" value="UniProtKB-KW"/>
</dbReference>
<keyword evidence="6 9" id="KW-0133">Cell shape</keyword>
<dbReference type="GO" id="GO:0005576">
    <property type="term" value="C:extracellular region"/>
    <property type="evidence" value="ECO:0007669"/>
    <property type="project" value="TreeGrafter"/>
</dbReference>
<dbReference type="InterPro" id="IPR050979">
    <property type="entry name" value="LD-transpeptidase"/>
</dbReference>
<keyword evidence="3" id="KW-0328">Glycosyltransferase</keyword>
<dbReference type="GO" id="GO:0071972">
    <property type="term" value="F:peptidoglycan L,D-transpeptidase activity"/>
    <property type="evidence" value="ECO:0007669"/>
    <property type="project" value="TreeGrafter"/>
</dbReference>
<dbReference type="Pfam" id="PF03734">
    <property type="entry name" value="YkuD"/>
    <property type="match status" value="1"/>
</dbReference>
<keyword evidence="11" id="KW-0732">Signal</keyword>
<dbReference type="InterPro" id="IPR005490">
    <property type="entry name" value="LD_TPept_cat_dom"/>
</dbReference>
<feature type="region of interest" description="Disordered" evidence="10">
    <location>
        <begin position="106"/>
        <end position="126"/>
    </location>
</feature>
<keyword evidence="14" id="KW-1185">Reference proteome</keyword>
<dbReference type="PROSITE" id="PS51318">
    <property type="entry name" value="TAT"/>
    <property type="match status" value="1"/>
</dbReference>
<dbReference type="KEGG" id="amaq:GO499_02095"/>
<keyword evidence="5" id="KW-0378">Hydrolase</keyword>
<reference evidence="13 14" key="1">
    <citation type="submission" date="2019-12" db="EMBL/GenBank/DDBJ databases">
        <title>Complete genome sequence of Algicella marina strain 9Alg 56(T) isolated from the red alga Tichocarpus crinitus.</title>
        <authorList>
            <person name="Kim S.-G."/>
            <person name="Nedashkovskaya O.I."/>
        </authorList>
    </citation>
    <scope>NUCLEOTIDE SEQUENCE [LARGE SCALE GENOMIC DNA]</scope>
    <source>
        <strain evidence="13 14">9Alg 56</strain>
    </source>
</reference>
<comment type="pathway">
    <text evidence="1 9">Cell wall biogenesis; peptidoglycan biosynthesis.</text>
</comment>
<keyword evidence="7 9" id="KW-0573">Peptidoglycan synthesis</keyword>
<dbReference type="PANTHER" id="PTHR30582:SF24">
    <property type="entry name" value="L,D-TRANSPEPTIDASE ERFK_SRFK-RELATED"/>
    <property type="match status" value="1"/>
</dbReference>
<gene>
    <name evidence="13" type="ORF">GO499_02095</name>
</gene>